<name>A0A1A9RVE3_9NEIS</name>
<dbReference type="Proteomes" id="UP000077885">
    <property type="component" value="Unassembled WGS sequence"/>
</dbReference>
<dbReference type="AlphaFoldDB" id="A0A1A9RVE3"/>
<feature type="domain" description="DinB-like" evidence="1">
    <location>
        <begin position="14"/>
        <end position="163"/>
    </location>
</feature>
<keyword evidence="3" id="KW-1185">Reference proteome</keyword>
<dbReference type="Pfam" id="PF12867">
    <property type="entry name" value="DinB_2"/>
    <property type="match status" value="1"/>
</dbReference>
<dbReference type="OrthoDB" id="9774685at2"/>
<gene>
    <name evidence="2" type="ORF">A7P95_09600</name>
</gene>
<protein>
    <recommendedName>
        <fullName evidence="1">DinB-like domain-containing protein</fullName>
    </recommendedName>
</protein>
<dbReference type="InterPro" id="IPR034660">
    <property type="entry name" value="DinB/YfiT-like"/>
</dbReference>
<organism evidence="2 3">
    <name type="scientific">Eikenella longinqua</name>
    <dbReference type="NCBI Taxonomy" id="1795827"/>
    <lineage>
        <taxon>Bacteria</taxon>
        <taxon>Pseudomonadati</taxon>
        <taxon>Pseudomonadota</taxon>
        <taxon>Betaproteobacteria</taxon>
        <taxon>Neisseriales</taxon>
        <taxon>Neisseriaceae</taxon>
        <taxon>Eikenella</taxon>
    </lineage>
</organism>
<accession>A0A1A9RVE3</accession>
<evidence type="ECO:0000313" key="3">
    <source>
        <dbReference type="Proteomes" id="UP000077885"/>
    </source>
</evidence>
<comment type="caution">
    <text evidence="2">The sequence shown here is derived from an EMBL/GenBank/DDBJ whole genome shotgun (WGS) entry which is preliminary data.</text>
</comment>
<evidence type="ECO:0000313" key="2">
    <source>
        <dbReference type="EMBL" id="OAM26424.1"/>
    </source>
</evidence>
<dbReference type="Gene3D" id="1.20.120.450">
    <property type="entry name" value="dinb family like domain"/>
    <property type="match status" value="1"/>
</dbReference>
<dbReference type="STRING" id="1795827.A7P95_09600"/>
<dbReference type="InterPro" id="IPR024775">
    <property type="entry name" value="DinB-like"/>
</dbReference>
<evidence type="ECO:0000259" key="1">
    <source>
        <dbReference type="Pfam" id="PF12867"/>
    </source>
</evidence>
<dbReference type="EMBL" id="LXSL01000030">
    <property type="protein sequence ID" value="OAM26424.1"/>
    <property type="molecule type" value="Genomic_DNA"/>
</dbReference>
<dbReference type="SUPFAM" id="SSF109854">
    <property type="entry name" value="DinB/YfiT-like putative metalloenzymes"/>
    <property type="match status" value="1"/>
</dbReference>
<sequence>MTTYPNLLVDTCNRAYERFVRAFDGVSAEQANAFPAAGSAPQIKSMAWLAWHTARELDFQIAALNGTSPLWHSQGWKDRFPFAVADDEQDWRHTLEQAQRIRTGNTGTLLGYLKAATDAAAAYIAKLRETELDDIVDENWTPPVTRGVRLVSIIDDAVMHSGQVFYARRLLGLSD</sequence>
<proteinExistence type="predicted"/>
<dbReference type="RefSeq" id="WP_067594574.1">
    <property type="nucleotide sequence ID" value="NZ_LXSL01000030.1"/>
</dbReference>
<reference evidence="3" key="1">
    <citation type="submission" date="2016-05" db="EMBL/GenBank/DDBJ databases">
        <title>Draft genome of Corynebacterium afermentans subsp. afermentans LCDC 88199T.</title>
        <authorList>
            <person name="Bernier A.-M."/>
            <person name="Bernard K."/>
        </authorList>
    </citation>
    <scope>NUCLEOTIDE SEQUENCE [LARGE SCALE GENOMIC DNA]</scope>
    <source>
        <strain evidence="3">NML02-A-017</strain>
    </source>
</reference>